<name>A0AA36HX03_9DINO</name>
<feature type="region of interest" description="Disordered" evidence="7">
    <location>
        <begin position="294"/>
        <end position="316"/>
    </location>
</feature>
<evidence type="ECO:0000256" key="7">
    <source>
        <dbReference type="SAM" id="MobiDB-lite"/>
    </source>
</evidence>
<evidence type="ECO:0000313" key="8">
    <source>
        <dbReference type="EMBL" id="CAJ1376910.1"/>
    </source>
</evidence>
<organism evidence="8 9">
    <name type="scientific">Effrenium voratum</name>
    <dbReference type="NCBI Taxonomy" id="2562239"/>
    <lineage>
        <taxon>Eukaryota</taxon>
        <taxon>Sar</taxon>
        <taxon>Alveolata</taxon>
        <taxon>Dinophyceae</taxon>
        <taxon>Suessiales</taxon>
        <taxon>Symbiodiniaceae</taxon>
        <taxon>Effrenium</taxon>
    </lineage>
</organism>
<dbReference type="GO" id="GO:0005634">
    <property type="term" value="C:nucleus"/>
    <property type="evidence" value="ECO:0007669"/>
    <property type="project" value="TreeGrafter"/>
</dbReference>
<protein>
    <recommendedName>
        <fullName evidence="2">ubiquitinyl hydrolase 1</fullName>
        <ecNumber evidence="2">3.4.19.12</ecNumber>
    </recommendedName>
</protein>
<proteinExistence type="predicted"/>
<gene>
    <name evidence="8" type="ORF">EVOR1521_LOCUS5851</name>
</gene>
<dbReference type="GO" id="GO:0004843">
    <property type="term" value="F:cysteine-type deubiquitinase activity"/>
    <property type="evidence" value="ECO:0007669"/>
    <property type="project" value="UniProtKB-EC"/>
</dbReference>
<dbReference type="PANTHER" id="PTHR13367">
    <property type="entry name" value="UBIQUITIN THIOESTERASE"/>
    <property type="match status" value="1"/>
</dbReference>
<dbReference type="EC" id="3.4.19.12" evidence="2"/>
<accession>A0AA36HX03</accession>
<dbReference type="GO" id="GO:0071947">
    <property type="term" value="P:protein deubiquitination involved in ubiquitin-dependent protein catabolic process"/>
    <property type="evidence" value="ECO:0007669"/>
    <property type="project" value="TreeGrafter"/>
</dbReference>
<evidence type="ECO:0000256" key="6">
    <source>
        <dbReference type="ARBA" id="ARBA00022807"/>
    </source>
</evidence>
<dbReference type="AlphaFoldDB" id="A0AA36HX03"/>
<evidence type="ECO:0000256" key="5">
    <source>
        <dbReference type="ARBA" id="ARBA00022801"/>
    </source>
</evidence>
<keyword evidence="5" id="KW-0378">Hydrolase</keyword>
<dbReference type="GO" id="GO:0070530">
    <property type="term" value="F:K63-linked polyubiquitin modification-dependent protein binding"/>
    <property type="evidence" value="ECO:0007669"/>
    <property type="project" value="TreeGrafter"/>
</dbReference>
<keyword evidence="9" id="KW-1185">Reference proteome</keyword>
<dbReference type="GO" id="GO:0005737">
    <property type="term" value="C:cytoplasm"/>
    <property type="evidence" value="ECO:0007669"/>
    <property type="project" value="TreeGrafter"/>
</dbReference>
<evidence type="ECO:0000256" key="2">
    <source>
        <dbReference type="ARBA" id="ARBA00012759"/>
    </source>
</evidence>
<dbReference type="EMBL" id="CAUJNA010000429">
    <property type="protein sequence ID" value="CAJ1376910.1"/>
    <property type="molecule type" value="Genomic_DNA"/>
</dbReference>
<evidence type="ECO:0000313" key="9">
    <source>
        <dbReference type="Proteomes" id="UP001178507"/>
    </source>
</evidence>
<keyword evidence="6" id="KW-0788">Thiol protease</keyword>
<sequence length="316" mass="34869">MTAVLGTASGQLPKIPVGASLYPAWTVEQRKFPLLTAAGGEMTPSTETVVGIPLGQQERQAQDEGYYMDDPFLWYGAGYIWYGGDGLGGGFHGHQSDYARPAQCGLSPEKRFSFYDHVHTTGMDLKQPLLCTAALTLSKDMTLRDYAQGAYRMRGIGRGQRIELLVTPEVRALMNKSLSQVEQTSEEARAASLQALRRKPEAFLQATLVDALCWLVLNGLNAEARKRQLLRQQDLHNIWRSAACRCLEIGTEDLALWLGKARTKIALAELVVSLDFSVSDQRSGEVRCHPAPAPHCGAARQQGRSWPQRLERRGSA</sequence>
<keyword evidence="4" id="KW-0833">Ubl conjugation pathway</keyword>
<comment type="caution">
    <text evidence="8">The sequence shown here is derived from an EMBL/GenBank/DDBJ whole genome shotgun (WGS) entry which is preliminary data.</text>
</comment>
<evidence type="ECO:0000256" key="3">
    <source>
        <dbReference type="ARBA" id="ARBA00022670"/>
    </source>
</evidence>
<dbReference type="Proteomes" id="UP001178507">
    <property type="component" value="Unassembled WGS sequence"/>
</dbReference>
<keyword evidence="3" id="KW-0645">Protease</keyword>
<evidence type="ECO:0000256" key="1">
    <source>
        <dbReference type="ARBA" id="ARBA00000707"/>
    </source>
</evidence>
<evidence type="ECO:0000256" key="4">
    <source>
        <dbReference type="ARBA" id="ARBA00022786"/>
    </source>
</evidence>
<comment type="catalytic activity">
    <reaction evidence="1">
        <text>Thiol-dependent hydrolysis of ester, thioester, amide, peptide and isopeptide bonds formed by the C-terminal Gly of ubiquitin (a 76-residue protein attached to proteins as an intracellular targeting signal).</text>
        <dbReference type="EC" id="3.4.19.12"/>
    </reaction>
</comment>
<dbReference type="PANTHER" id="PTHR13367:SF28">
    <property type="entry name" value="UBIQUITIN THIOESTERASE ZRANB1"/>
    <property type="match status" value="1"/>
</dbReference>
<reference evidence="8" key="1">
    <citation type="submission" date="2023-08" db="EMBL/GenBank/DDBJ databases">
        <authorList>
            <person name="Chen Y."/>
            <person name="Shah S."/>
            <person name="Dougan E. K."/>
            <person name="Thang M."/>
            <person name="Chan C."/>
        </authorList>
    </citation>
    <scope>NUCLEOTIDE SEQUENCE</scope>
</reference>
<dbReference type="InterPro" id="IPR051346">
    <property type="entry name" value="OTU_Deubiquitinase"/>
</dbReference>